<evidence type="ECO:0000313" key="2">
    <source>
        <dbReference type="Proteomes" id="UP000265930"/>
    </source>
</evidence>
<accession>A0A399IIK1</accession>
<proteinExistence type="predicted"/>
<dbReference type="RefSeq" id="WP_119367910.1">
    <property type="nucleotide sequence ID" value="NZ_QXDJ01000006.1"/>
</dbReference>
<protein>
    <submittedName>
        <fullName evidence="1">DNA-binding response regulator</fullName>
    </submittedName>
</protein>
<keyword evidence="1" id="KW-0238">DNA-binding</keyword>
<dbReference type="EMBL" id="QXDJ01000006">
    <property type="protein sequence ID" value="RII32835.1"/>
    <property type="molecule type" value="Genomic_DNA"/>
</dbReference>
<organism evidence="1 2">
    <name type="scientific">Clostridium chromiireducens</name>
    <dbReference type="NCBI Taxonomy" id="225345"/>
    <lineage>
        <taxon>Bacteria</taxon>
        <taxon>Bacillati</taxon>
        <taxon>Bacillota</taxon>
        <taxon>Clostridia</taxon>
        <taxon>Eubacteriales</taxon>
        <taxon>Clostridiaceae</taxon>
        <taxon>Clostridium</taxon>
    </lineage>
</organism>
<dbReference type="AlphaFoldDB" id="A0A399IIK1"/>
<evidence type="ECO:0000313" key="1">
    <source>
        <dbReference type="EMBL" id="RII32835.1"/>
    </source>
</evidence>
<sequence length="132" mass="15703">MLDKEKVKELYLKGYGSSQISNILKCKPETVRKCIERNFKQFKSSHMATKIRNKEIDRITRHESKQYMSDSTFIRKNRSIYKTNNDGDLIIDRDVAPVITFDTPRTFRNENSEKQVNRKIVNSGYRKDELFF</sequence>
<comment type="caution">
    <text evidence="1">The sequence shown here is derived from an EMBL/GenBank/DDBJ whole genome shotgun (WGS) entry which is preliminary data.</text>
</comment>
<name>A0A399IIK1_9CLOT</name>
<dbReference type="Proteomes" id="UP000265930">
    <property type="component" value="Unassembled WGS sequence"/>
</dbReference>
<dbReference type="GO" id="GO:0003677">
    <property type="term" value="F:DNA binding"/>
    <property type="evidence" value="ECO:0007669"/>
    <property type="project" value="UniProtKB-KW"/>
</dbReference>
<gene>
    <name evidence="1" type="ORF">D2A34_21805</name>
</gene>
<reference evidence="1 2" key="1">
    <citation type="submission" date="2018-08" db="EMBL/GenBank/DDBJ databases">
        <title>Genome of Clostridium chromiireducens C1, DSM12136.</title>
        <authorList>
            <person name="Xing M."/>
            <person name="Wei Y."/>
            <person name="Ang E.L."/>
            <person name="Zhao H."/>
            <person name="Zhang Y."/>
        </authorList>
    </citation>
    <scope>NUCLEOTIDE SEQUENCE [LARGE SCALE GENOMIC DNA]</scope>
    <source>
        <strain evidence="1 2">C1</strain>
    </source>
</reference>